<evidence type="ECO:0000256" key="2">
    <source>
        <dbReference type="ARBA" id="ARBA00022723"/>
    </source>
</evidence>
<sequence>MLFLKIRSIGCAILLSICGQSAWAFHKDAYEPRVPNEILAQEQQVKSPYPVTPERIEAGRRVYFGAGFCVTCHSKDGTGVSLPGHPPRDFTDAKWQKLRTDGELMWVLKNGSPGTGMPVRVGTDITEEDGWNVIQFIRTFGGK</sequence>
<dbReference type="InterPro" id="IPR036909">
    <property type="entry name" value="Cyt_c-like_dom_sf"/>
</dbReference>
<keyword evidence="1 4" id="KW-0349">Heme</keyword>
<dbReference type="Pfam" id="PF13442">
    <property type="entry name" value="Cytochrome_CBB3"/>
    <property type="match status" value="1"/>
</dbReference>
<gene>
    <name evidence="7" type="ORF">NITFAB_0192</name>
</gene>
<dbReference type="GO" id="GO:0009055">
    <property type="term" value="F:electron transfer activity"/>
    <property type="evidence" value="ECO:0007669"/>
    <property type="project" value="InterPro"/>
</dbReference>
<dbReference type="InterPro" id="IPR009056">
    <property type="entry name" value="Cyt_c-like_dom"/>
</dbReference>
<accession>A0A2X0QRE0</accession>
<dbReference type="SUPFAM" id="SSF46626">
    <property type="entry name" value="Cytochrome c"/>
    <property type="match status" value="1"/>
</dbReference>
<evidence type="ECO:0000259" key="6">
    <source>
        <dbReference type="PROSITE" id="PS51007"/>
    </source>
</evidence>
<proteinExistence type="predicted"/>
<dbReference type="EMBL" id="LS423452">
    <property type="protein sequence ID" value="SPS04603.1"/>
    <property type="molecule type" value="Genomic_DNA"/>
</dbReference>
<keyword evidence="3 4" id="KW-0408">Iron</keyword>
<evidence type="ECO:0000256" key="4">
    <source>
        <dbReference type="PROSITE-ProRule" id="PRU00433"/>
    </source>
</evidence>
<dbReference type="PROSITE" id="PS51007">
    <property type="entry name" value="CYTC"/>
    <property type="match status" value="1"/>
</dbReference>
<protein>
    <submittedName>
        <fullName evidence="7">Putative Monohaem cytochrome c</fullName>
    </submittedName>
</protein>
<dbReference type="Gene3D" id="1.10.760.10">
    <property type="entry name" value="Cytochrome c-like domain"/>
    <property type="match status" value="1"/>
</dbReference>
<reference evidence="7" key="1">
    <citation type="submission" date="2018-05" db="EMBL/GenBank/DDBJ databases">
        <authorList>
            <person name="Lanie J.A."/>
            <person name="Ng W.-L."/>
            <person name="Kazmierczak K.M."/>
            <person name="Andrzejewski T.M."/>
            <person name="Davidsen T.M."/>
            <person name="Wayne K.J."/>
            <person name="Tettelin H."/>
            <person name="Glass J.I."/>
            <person name="Rusch D."/>
            <person name="Podicherti R."/>
            <person name="Tsui H.-C.T."/>
            <person name="Winkler M.E."/>
        </authorList>
    </citation>
    <scope>NUCLEOTIDE SEQUENCE</scope>
    <source>
        <strain evidence="7">KNB</strain>
    </source>
</reference>
<dbReference type="GO" id="GO:0020037">
    <property type="term" value="F:heme binding"/>
    <property type="evidence" value="ECO:0007669"/>
    <property type="project" value="InterPro"/>
</dbReference>
<feature type="chain" id="PRO_5015845335" evidence="5">
    <location>
        <begin position="25"/>
        <end position="143"/>
    </location>
</feature>
<evidence type="ECO:0000256" key="5">
    <source>
        <dbReference type="SAM" id="SignalP"/>
    </source>
</evidence>
<dbReference type="AlphaFoldDB" id="A0A2X0QRE0"/>
<evidence type="ECO:0000256" key="1">
    <source>
        <dbReference type="ARBA" id="ARBA00022617"/>
    </source>
</evidence>
<keyword evidence="2 4" id="KW-0479">Metal-binding</keyword>
<evidence type="ECO:0000313" key="7">
    <source>
        <dbReference type="EMBL" id="SPS04603.1"/>
    </source>
</evidence>
<organism evidence="7">
    <name type="scientific">Candidatus Nitrotoga fabula</name>
    <dbReference type="NCBI Taxonomy" id="2182327"/>
    <lineage>
        <taxon>Bacteria</taxon>
        <taxon>Pseudomonadati</taxon>
        <taxon>Pseudomonadota</taxon>
        <taxon>Betaproteobacteria</taxon>
        <taxon>Nitrosomonadales</taxon>
        <taxon>Gallionellaceae</taxon>
        <taxon>Candidatus Nitrotoga</taxon>
    </lineage>
</organism>
<feature type="signal peptide" evidence="5">
    <location>
        <begin position="1"/>
        <end position="24"/>
    </location>
</feature>
<feature type="domain" description="Cytochrome c" evidence="6">
    <location>
        <begin position="54"/>
        <end position="141"/>
    </location>
</feature>
<keyword evidence="5" id="KW-0732">Signal</keyword>
<evidence type="ECO:0000256" key="3">
    <source>
        <dbReference type="ARBA" id="ARBA00023004"/>
    </source>
</evidence>
<dbReference type="GO" id="GO:0046872">
    <property type="term" value="F:metal ion binding"/>
    <property type="evidence" value="ECO:0007669"/>
    <property type="project" value="UniProtKB-KW"/>
</dbReference>
<name>A0A2X0QRE0_9PROT</name>